<sequence length="249" mass="28337">MPLLGDPGHREMVACLQQIASQIPRPAAILMVSAHWEENLPTITAGEHPSLIYDYYGFPEESYQIQYPCPGDPSLAKEVERLLKQNDIEARLDETRGFDHGMFVPLKIMYPEADVPCVQMSLVNTLDPLQHIKTGQALQSLHQQNVLVVGSGFSFHNLDAFFSASTPESEKMNRSFEDWLVETCCSPDYSEAERMQRLTGWADVYGARFCHPREEHLLPLHVCYGVAQAPCRDYYEINILNKKASMFLW</sequence>
<dbReference type="PANTHER" id="PTHR30096">
    <property type="entry name" value="4,5-DOPA DIOXYGENASE EXTRADIOL-LIKE PROTEIN"/>
    <property type="match status" value="1"/>
</dbReference>
<evidence type="ECO:0000313" key="6">
    <source>
        <dbReference type="EMBL" id="QDT26875.1"/>
    </source>
</evidence>
<comment type="cofactor">
    <cofactor evidence="1">
        <name>Zn(2+)</name>
        <dbReference type="ChEBI" id="CHEBI:29105"/>
    </cofactor>
</comment>
<keyword evidence="6" id="KW-0223">Dioxygenase</keyword>
<keyword evidence="5" id="KW-0560">Oxidoreductase</keyword>
<dbReference type="CDD" id="cd07363">
    <property type="entry name" value="45_DOPA_Dioxygenase"/>
    <property type="match status" value="1"/>
</dbReference>
<dbReference type="Gene3D" id="3.40.830.10">
    <property type="entry name" value="LigB-like"/>
    <property type="match status" value="1"/>
</dbReference>
<keyword evidence="3" id="KW-0479">Metal-binding</keyword>
<organism evidence="6 7">
    <name type="scientific">Gimesia panareensis</name>
    <dbReference type="NCBI Taxonomy" id="2527978"/>
    <lineage>
        <taxon>Bacteria</taxon>
        <taxon>Pseudomonadati</taxon>
        <taxon>Planctomycetota</taxon>
        <taxon>Planctomycetia</taxon>
        <taxon>Planctomycetales</taxon>
        <taxon>Planctomycetaceae</taxon>
        <taxon>Gimesia</taxon>
    </lineage>
</organism>
<dbReference type="GO" id="GO:0008270">
    <property type="term" value="F:zinc ion binding"/>
    <property type="evidence" value="ECO:0007669"/>
    <property type="project" value="InterPro"/>
</dbReference>
<dbReference type="EMBL" id="CP037421">
    <property type="protein sequence ID" value="QDT26875.1"/>
    <property type="molecule type" value="Genomic_DNA"/>
</dbReference>
<accession>A0A518A6B6</accession>
<accession>A0A517Q5H5</accession>
<evidence type="ECO:0000256" key="4">
    <source>
        <dbReference type="ARBA" id="ARBA00022833"/>
    </source>
</evidence>
<keyword evidence="4" id="KW-0862">Zinc</keyword>
<dbReference type="PANTHER" id="PTHR30096:SF0">
    <property type="entry name" value="4,5-DOPA DIOXYGENASE EXTRADIOL-LIKE PROTEIN"/>
    <property type="match status" value="1"/>
</dbReference>
<gene>
    <name evidence="6" type="ORF">Enr10x_21860</name>
</gene>
<dbReference type="AlphaFoldDB" id="A0A517Q5H5"/>
<dbReference type="InterPro" id="IPR004183">
    <property type="entry name" value="Xdiol_dOase_suB"/>
</dbReference>
<name>A0A517Q5H5_9PLAN</name>
<dbReference type="GO" id="GO:0016702">
    <property type="term" value="F:oxidoreductase activity, acting on single donors with incorporation of molecular oxygen, incorporation of two atoms of oxygen"/>
    <property type="evidence" value="ECO:0007669"/>
    <property type="project" value="UniProtKB-ARBA"/>
</dbReference>
<evidence type="ECO:0000313" key="7">
    <source>
        <dbReference type="Proteomes" id="UP000315647"/>
    </source>
</evidence>
<dbReference type="InterPro" id="IPR014436">
    <property type="entry name" value="Extradiol_dOase_DODA"/>
</dbReference>
<comment type="similarity">
    <text evidence="2">Belongs to the DODA-type extradiol aromatic ring-opening dioxygenase family.</text>
</comment>
<dbReference type="GO" id="GO:0008198">
    <property type="term" value="F:ferrous iron binding"/>
    <property type="evidence" value="ECO:0007669"/>
    <property type="project" value="InterPro"/>
</dbReference>
<evidence type="ECO:0000256" key="2">
    <source>
        <dbReference type="ARBA" id="ARBA00007581"/>
    </source>
</evidence>
<proteinExistence type="inferred from homology"/>
<dbReference type="Pfam" id="PF02900">
    <property type="entry name" value="LigB"/>
    <property type="match status" value="1"/>
</dbReference>
<protein>
    <submittedName>
        <fullName evidence="6">LigB family dioxygenase</fullName>
    </submittedName>
</protein>
<dbReference type="SUPFAM" id="SSF53213">
    <property type="entry name" value="LigB-like"/>
    <property type="match status" value="1"/>
</dbReference>
<evidence type="ECO:0000256" key="3">
    <source>
        <dbReference type="ARBA" id="ARBA00022723"/>
    </source>
</evidence>
<evidence type="ECO:0000256" key="1">
    <source>
        <dbReference type="ARBA" id="ARBA00001947"/>
    </source>
</evidence>
<evidence type="ECO:0000256" key="5">
    <source>
        <dbReference type="ARBA" id="ARBA00023002"/>
    </source>
</evidence>
<reference evidence="6 7" key="1">
    <citation type="submission" date="2019-03" db="EMBL/GenBank/DDBJ databases">
        <title>Deep-cultivation of Planctomycetes and their phenomic and genomic characterization uncovers novel biology.</title>
        <authorList>
            <person name="Wiegand S."/>
            <person name="Jogler M."/>
            <person name="Boedeker C."/>
            <person name="Pinto D."/>
            <person name="Vollmers J."/>
            <person name="Rivas-Marin E."/>
            <person name="Kohn T."/>
            <person name="Peeters S.H."/>
            <person name="Heuer A."/>
            <person name="Rast P."/>
            <person name="Oberbeckmann S."/>
            <person name="Bunk B."/>
            <person name="Jeske O."/>
            <person name="Meyerdierks A."/>
            <person name="Storesund J.E."/>
            <person name="Kallscheuer N."/>
            <person name="Luecker S."/>
            <person name="Lage O.M."/>
            <person name="Pohl T."/>
            <person name="Merkel B.J."/>
            <person name="Hornburger P."/>
            <person name="Mueller R.-W."/>
            <person name="Bruemmer F."/>
            <person name="Labrenz M."/>
            <person name="Spormann A.M."/>
            <person name="Op den Camp H."/>
            <person name="Overmann J."/>
            <person name="Amann R."/>
            <person name="Jetten M.S.M."/>
            <person name="Mascher T."/>
            <person name="Medema M.H."/>
            <person name="Devos D.P."/>
            <person name="Kaster A.-K."/>
            <person name="Ovreas L."/>
            <person name="Rohde M."/>
            <person name="Galperin M.Y."/>
            <person name="Jogler C."/>
        </authorList>
    </citation>
    <scope>NUCLEOTIDE SEQUENCE [LARGE SCALE GENOMIC DNA]</scope>
    <source>
        <strain evidence="6 7">Enr10</strain>
    </source>
</reference>
<keyword evidence="7" id="KW-1185">Reference proteome</keyword>
<dbReference type="Proteomes" id="UP000315647">
    <property type="component" value="Chromosome"/>
</dbReference>
<dbReference type="PIRSF" id="PIRSF006157">
    <property type="entry name" value="Doxgns_DODA"/>
    <property type="match status" value="1"/>
</dbReference>